<evidence type="ECO:0000313" key="2">
    <source>
        <dbReference type="Proteomes" id="UP000474061"/>
    </source>
</evidence>
<accession>A0A9Q4QRH8</accession>
<reference evidence="1" key="2">
    <citation type="journal article" date="2020" name="Appl. Environ. Microbiol.">
        <title>Multiple intercontinental introductions associated with the emergence of a plant pathogen in Europe.</title>
        <authorList>
            <person name="Landa B.B."/>
            <person name="Castillo A.I."/>
            <person name="Giampetruzzi A."/>
            <person name="Kahn A."/>
            <person name="Roman-Ecija M."/>
            <person name="Velasco-Amo M.P."/>
            <person name="Navas-Cortes J.A."/>
            <person name="Marco-Noales E."/>
            <person name="Barbe S."/>
            <person name="Moralejo E."/>
            <person name="Coletta-Filho H.D."/>
            <person name="Saldarelli P."/>
            <person name="Saponari M."/>
            <person name="Almeida R.P.P."/>
        </authorList>
    </citation>
    <scope>NUCLEOTIDE SEQUENCE</scope>
    <source>
        <strain evidence="1">XYL1981</strain>
    </source>
</reference>
<organism evidence="1 2">
    <name type="scientific">Xylella fastidiosa subsp. multiplex</name>
    <dbReference type="NCBI Taxonomy" id="644357"/>
    <lineage>
        <taxon>Bacteria</taxon>
        <taxon>Pseudomonadati</taxon>
        <taxon>Pseudomonadota</taxon>
        <taxon>Gammaproteobacteria</taxon>
        <taxon>Lysobacterales</taxon>
        <taxon>Lysobacteraceae</taxon>
        <taxon>Xylella</taxon>
    </lineage>
</organism>
<reference evidence="1" key="1">
    <citation type="submission" date="2019-05" db="EMBL/GenBank/DDBJ databases">
        <authorList>
            <person name="Castillo A."/>
            <person name="Giampetruzzi A."/>
            <person name="Landa B."/>
            <person name="Saponari M."/>
            <person name="Almeida R.P.P."/>
            <person name="Moralejo E."/>
            <person name="Marco-Noales E."/>
            <person name="Velasco-Amo M.P."/>
            <person name="Roman-Ecija M."/>
            <person name="Navarro I."/>
            <person name="Monterde A."/>
            <person name="Barbe S."/>
        </authorList>
    </citation>
    <scope>NUCLEOTIDE SEQUENCE</scope>
    <source>
        <strain evidence="1">XYL1981</strain>
    </source>
</reference>
<evidence type="ECO:0000313" key="1">
    <source>
        <dbReference type="EMBL" id="MRU22661.1"/>
    </source>
</evidence>
<dbReference type="GO" id="GO:0003677">
    <property type="term" value="F:DNA binding"/>
    <property type="evidence" value="ECO:0007669"/>
    <property type="project" value="InterPro"/>
</dbReference>
<comment type="caution">
    <text evidence="1">The sequence shown here is derived from an EMBL/GenBank/DDBJ whole genome shotgun (WGS) entry which is preliminary data.</text>
</comment>
<dbReference type="InterPro" id="IPR010982">
    <property type="entry name" value="Lambda_DNA-bd_dom_sf"/>
</dbReference>
<name>A0A9Q4QRH8_XYLFS</name>
<proteinExistence type="predicted"/>
<sequence>MASKYLITSGIKQAVFAEKIGATQAAVSRYAAGRLPEEPYLTAIYNATNRQVTANDFVGHKQRAVK</sequence>
<dbReference type="Proteomes" id="UP000474061">
    <property type="component" value="Unassembled WGS sequence"/>
</dbReference>
<dbReference type="AlphaFoldDB" id="A0A9Q4QRH8"/>
<dbReference type="EMBL" id="VDCJ01000154">
    <property type="protein sequence ID" value="MRU22661.1"/>
    <property type="molecule type" value="Genomic_DNA"/>
</dbReference>
<dbReference type="SUPFAM" id="SSF47413">
    <property type="entry name" value="lambda repressor-like DNA-binding domains"/>
    <property type="match status" value="1"/>
</dbReference>
<gene>
    <name evidence="1" type="ORF">FG476_00655</name>
</gene>
<dbReference type="Gene3D" id="1.10.260.40">
    <property type="entry name" value="lambda repressor-like DNA-binding domains"/>
    <property type="match status" value="1"/>
</dbReference>
<protein>
    <submittedName>
        <fullName evidence="1">Helix-turn-helix domain-containing protein</fullName>
    </submittedName>
</protein>